<feature type="region of interest" description="Disordered" evidence="1">
    <location>
        <begin position="1"/>
        <end position="108"/>
    </location>
</feature>
<accession>A0A482VT38</accession>
<feature type="compositionally biased region" description="Acidic residues" evidence="1">
    <location>
        <begin position="61"/>
        <end position="83"/>
    </location>
</feature>
<dbReference type="AlphaFoldDB" id="A0A482VT38"/>
<reference evidence="2 3" key="1">
    <citation type="submission" date="2017-03" db="EMBL/GenBank/DDBJ databases">
        <title>Genome of the blue death feigning beetle - Asbolus verrucosus.</title>
        <authorList>
            <person name="Rider S.D."/>
        </authorList>
    </citation>
    <scope>NUCLEOTIDE SEQUENCE [LARGE SCALE GENOMIC DNA]</scope>
    <source>
        <strain evidence="2">Butters</strain>
        <tissue evidence="2">Head and leg muscle</tissue>
    </source>
</reference>
<dbReference type="EMBL" id="QDEB01065640">
    <property type="protein sequence ID" value="RZC36052.1"/>
    <property type="molecule type" value="Genomic_DNA"/>
</dbReference>
<feature type="compositionally biased region" description="Acidic residues" evidence="1">
    <location>
        <begin position="1"/>
        <end position="35"/>
    </location>
</feature>
<gene>
    <name evidence="2" type="ORF">BDFB_001621</name>
</gene>
<protein>
    <submittedName>
        <fullName evidence="2">Uncharacterized protein</fullName>
    </submittedName>
</protein>
<proteinExistence type="predicted"/>
<feature type="compositionally biased region" description="Basic and acidic residues" evidence="1">
    <location>
        <begin position="36"/>
        <end position="60"/>
    </location>
</feature>
<keyword evidence="3" id="KW-1185">Reference proteome</keyword>
<evidence type="ECO:0000256" key="1">
    <source>
        <dbReference type="SAM" id="MobiDB-lite"/>
    </source>
</evidence>
<comment type="caution">
    <text evidence="2">The sequence shown here is derived from an EMBL/GenBank/DDBJ whole genome shotgun (WGS) entry which is preliminary data.</text>
</comment>
<organism evidence="2 3">
    <name type="scientific">Asbolus verrucosus</name>
    <name type="common">Desert ironclad beetle</name>
    <dbReference type="NCBI Taxonomy" id="1661398"/>
    <lineage>
        <taxon>Eukaryota</taxon>
        <taxon>Metazoa</taxon>
        <taxon>Ecdysozoa</taxon>
        <taxon>Arthropoda</taxon>
        <taxon>Hexapoda</taxon>
        <taxon>Insecta</taxon>
        <taxon>Pterygota</taxon>
        <taxon>Neoptera</taxon>
        <taxon>Endopterygota</taxon>
        <taxon>Coleoptera</taxon>
        <taxon>Polyphaga</taxon>
        <taxon>Cucujiformia</taxon>
        <taxon>Tenebrionidae</taxon>
        <taxon>Pimeliinae</taxon>
        <taxon>Asbolus</taxon>
    </lineage>
</organism>
<name>A0A482VT38_ASBVE</name>
<feature type="compositionally biased region" description="Basic and acidic residues" evidence="1">
    <location>
        <begin position="84"/>
        <end position="105"/>
    </location>
</feature>
<evidence type="ECO:0000313" key="2">
    <source>
        <dbReference type="EMBL" id="RZC36052.1"/>
    </source>
</evidence>
<dbReference type="STRING" id="1661398.A0A482VT38"/>
<dbReference type="Proteomes" id="UP000292052">
    <property type="component" value="Unassembled WGS sequence"/>
</dbReference>
<evidence type="ECO:0000313" key="3">
    <source>
        <dbReference type="Proteomes" id="UP000292052"/>
    </source>
</evidence>
<sequence>MSDLDDLLNGEDEFDYEDNEITNEEEEALLQDEDFDGARFPEDEYLESKRVHDSTKKESASETDEPEEDILNLDIEGEEDFQEVEDKAAYDEQTNENRKDGKFSVERAPAAPKMTTTVKVERAQVAKPAEDDTDKDKVQNIKKVPPKIDKRRRGNGRNNFQTRPNFIRNNDRRQERRNSTVFINPKYEGIVHVNDNNARLAWDSTTFPQNRYIQPWVSGNIPRNCDLNFQSGSSLITNLVSELATNISQTSNLFQIPTVPQSQNQNFFQPPPDVYHPPVSFQPPNVQGAQQPYSNQNQHIPHWDDTYNMLNQNQYATL</sequence>